<dbReference type="RefSeq" id="XP_058329364.1">
    <property type="nucleotide sequence ID" value="XM_058476474.1"/>
</dbReference>
<name>A0A9W9NW12_9EURO</name>
<dbReference type="GeneID" id="83203777"/>
<accession>A0A9W9NW12</accession>
<keyword evidence="2" id="KW-1185">Reference proteome</keyword>
<proteinExistence type="predicted"/>
<dbReference type="GO" id="GO:0017000">
    <property type="term" value="P:antibiotic biosynthetic process"/>
    <property type="evidence" value="ECO:0007669"/>
    <property type="project" value="UniProtKB-ARBA"/>
</dbReference>
<dbReference type="EMBL" id="JAPQKS010000005">
    <property type="protein sequence ID" value="KAJ5225953.1"/>
    <property type="molecule type" value="Genomic_DNA"/>
</dbReference>
<dbReference type="OrthoDB" id="2891848at2759"/>
<protein>
    <submittedName>
        <fullName evidence="1">Uncharacterized protein</fullName>
    </submittedName>
</protein>
<organism evidence="1 2">
    <name type="scientific">Penicillium chermesinum</name>
    <dbReference type="NCBI Taxonomy" id="63820"/>
    <lineage>
        <taxon>Eukaryota</taxon>
        <taxon>Fungi</taxon>
        <taxon>Dikarya</taxon>
        <taxon>Ascomycota</taxon>
        <taxon>Pezizomycotina</taxon>
        <taxon>Eurotiomycetes</taxon>
        <taxon>Eurotiomycetidae</taxon>
        <taxon>Eurotiales</taxon>
        <taxon>Aspergillaceae</taxon>
        <taxon>Penicillium</taxon>
    </lineage>
</organism>
<evidence type="ECO:0000313" key="1">
    <source>
        <dbReference type="EMBL" id="KAJ5225953.1"/>
    </source>
</evidence>
<comment type="caution">
    <text evidence="1">The sequence shown here is derived from an EMBL/GenBank/DDBJ whole genome shotgun (WGS) entry which is preliminary data.</text>
</comment>
<evidence type="ECO:0000313" key="2">
    <source>
        <dbReference type="Proteomes" id="UP001150941"/>
    </source>
</evidence>
<reference evidence="1" key="1">
    <citation type="submission" date="2022-11" db="EMBL/GenBank/DDBJ databases">
        <authorList>
            <person name="Petersen C."/>
        </authorList>
    </citation>
    <scope>NUCLEOTIDE SEQUENCE</scope>
    <source>
        <strain evidence="1">IBT 19713</strain>
    </source>
</reference>
<dbReference type="Proteomes" id="UP001150941">
    <property type="component" value="Unassembled WGS sequence"/>
</dbReference>
<dbReference type="AlphaFoldDB" id="A0A9W9NW12"/>
<dbReference type="Gene3D" id="3.40.50.1820">
    <property type="entry name" value="alpha/beta hydrolase"/>
    <property type="match status" value="1"/>
</dbReference>
<dbReference type="SUPFAM" id="SSF53474">
    <property type="entry name" value="alpha/beta-Hydrolases"/>
    <property type="match status" value="1"/>
</dbReference>
<sequence length="460" mass="50413">MRFKLKPKLIYPMEPISPYPGSCLIIKEAVISTNINRLDSRPAGPVNLRSHLILANQCTIPPPPTDYGSTPTTFLSLGTVFLVACAAKSSPAFLLSAMADELLLYDGEVSATIAGFPTIYHFQPSAKLAQSEGHKPLIVCIPGACHLGRIFYGGHEGSNSRNFLAYQLSQLGFNVLSLSYPLEIGDLMPTTAAYFRIPDWGRQAAVTTKKVIDEKGLTTRSIVLMGWSMAGRMPVPFNITAKELGLDVQQFISLSATPGISGIRAATPRLPCSEAGYFSMPPRLEDFYKQLEEMEALNGCKDIIPRGIYLREYTGGMPVSLQAYGLKYAGKGSFSKDDVVHEHETKVFDISNHALIAALYPTSILDPVHALTDKTTWGFLMTLKLESRVRQILSSVDGPPAWQKLKDLIESAPNRLCLPVSGNHFFFVGEESARGAAEAVCKLIEETRKFQEELYNLSGT</sequence>
<reference evidence="1" key="2">
    <citation type="journal article" date="2023" name="IMA Fungus">
        <title>Comparative genomic study of the Penicillium genus elucidates a diverse pangenome and 15 lateral gene transfer events.</title>
        <authorList>
            <person name="Petersen C."/>
            <person name="Sorensen T."/>
            <person name="Nielsen M.R."/>
            <person name="Sondergaard T.E."/>
            <person name="Sorensen J.L."/>
            <person name="Fitzpatrick D.A."/>
            <person name="Frisvad J.C."/>
            <person name="Nielsen K.L."/>
        </authorList>
    </citation>
    <scope>NUCLEOTIDE SEQUENCE</scope>
    <source>
        <strain evidence="1">IBT 19713</strain>
    </source>
</reference>
<gene>
    <name evidence="1" type="ORF">N7468_007178</name>
</gene>
<dbReference type="InterPro" id="IPR029058">
    <property type="entry name" value="AB_hydrolase_fold"/>
</dbReference>
<dbReference type="GO" id="GO:0072330">
    <property type="term" value="P:monocarboxylic acid biosynthetic process"/>
    <property type="evidence" value="ECO:0007669"/>
    <property type="project" value="UniProtKB-ARBA"/>
</dbReference>